<keyword evidence="3" id="KW-1185">Reference proteome</keyword>
<proteinExistence type="predicted"/>
<evidence type="ECO:0008006" key="4">
    <source>
        <dbReference type="Google" id="ProtNLM"/>
    </source>
</evidence>
<evidence type="ECO:0000256" key="1">
    <source>
        <dbReference type="SAM" id="MobiDB-lite"/>
    </source>
</evidence>
<sequence>MTGDAINPSYDGGPSVLLVAASAASDRLAVAIDVIGWTTVRGDWDQPRAPLATPQVVAVEASGVPAATLRETLPDIAGWAADCGATLVVALTSEQIDLVASATLGGATTLLVDPDVADCVAALTIAAERARLPAGVADIGRESDTARFHRLNTEVARIADALARLTRAEDRDEQPPIVGDRTTHFGAPPPVSTPTASEIRRAIRGRRMRDQFFGNGYFEDPGWDMLLDLYAAELEGTQVSVSSLCIAAAVAPTTALRWIGRMSDAGLFERRPDPLDRRRAYMALSTRTSEAMHGYMAAVRRSAMTLS</sequence>
<dbReference type="SUPFAM" id="SSF46785">
    <property type="entry name" value="Winged helix' DNA-binding domain"/>
    <property type="match status" value="1"/>
</dbReference>
<name>A0A5C6UHA6_9SPHN</name>
<gene>
    <name evidence="2" type="ORF">FSB78_15455</name>
</gene>
<dbReference type="RefSeq" id="WP_147083458.1">
    <property type="nucleotide sequence ID" value="NZ_VOQR01000001.1"/>
</dbReference>
<evidence type="ECO:0000313" key="2">
    <source>
        <dbReference type="EMBL" id="TXC72182.1"/>
    </source>
</evidence>
<reference evidence="2 3" key="1">
    <citation type="journal article" date="2013" name="Antonie Van Leeuwenhoek">
        <title>Sphingomonas ginsenosidivorax sp. nov., with the ability to transform ginsenosides.</title>
        <authorList>
            <person name="Jin X.F."/>
            <person name="Kim J.K."/>
            <person name="Liu Q.M."/>
            <person name="Kang M.S."/>
            <person name="He D."/>
            <person name="Jin F.X."/>
            <person name="Kim S.C."/>
            <person name="Im W.T."/>
        </authorList>
    </citation>
    <scope>NUCLEOTIDE SEQUENCE [LARGE SCALE GENOMIC DNA]</scope>
    <source>
        <strain evidence="2 3">KHI67</strain>
    </source>
</reference>
<evidence type="ECO:0000313" key="3">
    <source>
        <dbReference type="Proteomes" id="UP000321250"/>
    </source>
</evidence>
<dbReference type="OrthoDB" id="7594920at2"/>
<dbReference type="Proteomes" id="UP000321250">
    <property type="component" value="Unassembled WGS sequence"/>
</dbReference>
<feature type="region of interest" description="Disordered" evidence="1">
    <location>
        <begin position="169"/>
        <end position="195"/>
    </location>
</feature>
<comment type="caution">
    <text evidence="2">The sequence shown here is derived from an EMBL/GenBank/DDBJ whole genome shotgun (WGS) entry which is preliminary data.</text>
</comment>
<protein>
    <recommendedName>
        <fullName evidence="4">MarR family transcriptional regulator</fullName>
    </recommendedName>
</protein>
<dbReference type="EMBL" id="VOQR01000001">
    <property type="protein sequence ID" value="TXC72182.1"/>
    <property type="molecule type" value="Genomic_DNA"/>
</dbReference>
<dbReference type="InterPro" id="IPR036390">
    <property type="entry name" value="WH_DNA-bd_sf"/>
</dbReference>
<dbReference type="InterPro" id="IPR036388">
    <property type="entry name" value="WH-like_DNA-bd_sf"/>
</dbReference>
<dbReference type="Gene3D" id="1.10.10.10">
    <property type="entry name" value="Winged helix-like DNA-binding domain superfamily/Winged helix DNA-binding domain"/>
    <property type="match status" value="1"/>
</dbReference>
<accession>A0A5C6UHA6</accession>
<dbReference type="AlphaFoldDB" id="A0A5C6UHA6"/>
<organism evidence="2 3">
    <name type="scientific">Sphingomonas ginsenosidivorax</name>
    <dbReference type="NCBI Taxonomy" id="862135"/>
    <lineage>
        <taxon>Bacteria</taxon>
        <taxon>Pseudomonadati</taxon>
        <taxon>Pseudomonadota</taxon>
        <taxon>Alphaproteobacteria</taxon>
        <taxon>Sphingomonadales</taxon>
        <taxon>Sphingomonadaceae</taxon>
        <taxon>Sphingomonas</taxon>
    </lineage>
</organism>